<organism evidence="5 6">
    <name type="scientific">Gluconobacter cerinus</name>
    <dbReference type="NCBI Taxonomy" id="38307"/>
    <lineage>
        <taxon>Bacteria</taxon>
        <taxon>Pseudomonadati</taxon>
        <taxon>Pseudomonadota</taxon>
        <taxon>Alphaproteobacteria</taxon>
        <taxon>Acetobacterales</taxon>
        <taxon>Acetobacteraceae</taxon>
        <taxon>Gluconobacter</taxon>
    </lineage>
</organism>
<feature type="binding site" evidence="4">
    <location>
        <position position="10"/>
    </location>
    <ligand>
        <name>a divalent metal cation</name>
        <dbReference type="ChEBI" id="CHEBI:60240"/>
        <label>1</label>
    </ligand>
</feature>
<comment type="caution">
    <text evidence="5">The sequence shown here is derived from an EMBL/GenBank/DDBJ whole genome shotgun (WGS) entry which is preliminary data.</text>
</comment>
<name>A0A1B6VNZ5_9PROT</name>
<dbReference type="PROSITE" id="PS01137">
    <property type="entry name" value="TATD_1"/>
    <property type="match status" value="1"/>
</dbReference>
<feature type="binding site" evidence="4">
    <location>
        <position position="94"/>
    </location>
    <ligand>
        <name>a divalent metal cation</name>
        <dbReference type="ChEBI" id="CHEBI:60240"/>
        <label>1</label>
    </ligand>
</feature>
<accession>A0A1B6VNZ5</accession>
<feature type="binding site" evidence="4">
    <location>
        <position position="8"/>
    </location>
    <ligand>
        <name>a divalent metal cation</name>
        <dbReference type="ChEBI" id="CHEBI:60240"/>
        <label>1</label>
    </ligand>
</feature>
<dbReference type="OrthoDB" id="9810005at2"/>
<evidence type="ECO:0000256" key="3">
    <source>
        <dbReference type="ARBA" id="ARBA00022801"/>
    </source>
</evidence>
<dbReference type="InterPro" id="IPR018228">
    <property type="entry name" value="DNase_TatD-rel_CS"/>
</dbReference>
<dbReference type="Gene3D" id="3.20.20.140">
    <property type="entry name" value="Metal-dependent hydrolases"/>
    <property type="match status" value="1"/>
</dbReference>
<evidence type="ECO:0000313" key="6">
    <source>
        <dbReference type="Proteomes" id="UP000077786"/>
    </source>
</evidence>
<dbReference type="EMBL" id="LUTU01000004">
    <property type="protein sequence ID" value="OAJ68942.1"/>
    <property type="molecule type" value="Genomic_DNA"/>
</dbReference>
<dbReference type="InterPro" id="IPR015991">
    <property type="entry name" value="TatD/YcfH-like"/>
</dbReference>
<dbReference type="PANTHER" id="PTHR46124:SF2">
    <property type="entry name" value="D-AMINOACYL-TRNA DEACYLASE"/>
    <property type="match status" value="1"/>
</dbReference>
<dbReference type="PROSITE" id="PS01090">
    <property type="entry name" value="TATD_2"/>
    <property type="match status" value="1"/>
</dbReference>
<dbReference type="GO" id="GO:0005829">
    <property type="term" value="C:cytosol"/>
    <property type="evidence" value="ECO:0007669"/>
    <property type="project" value="TreeGrafter"/>
</dbReference>
<dbReference type="Proteomes" id="UP000077786">
    <property type="component" value="Unassembled WGS sequence"/>
</dbReference>
<dbReference type="InterPro" id="IPR032466">
    <property type="entry name" value="Metal_Hydrolase"/>
</dbReference>
<dbReference type="RefSeq" id="WP_064273196.1">
    <property type="nucleotide sequence ID" value="NZ_LUTU01000004.1"/>
</dbReference>
<keyword evidence="3" id="KW-0378">Hydrolase</keyword>
<dbReference type="PANTHER" id="PTHR46124">
    <property type="entry name" value="D-AMINOACYL-TRNA DEACYLASE"/>
    <property type="match status" value="1"/>
</dbReference>
<dbReference type="Pfam" id="PF01026">
    <property type="entry name" value="TatD_DNase"/>
    <property type="match status" value="1"/>
</dbReference>
<reference evidence="5 6" key="1">
    <citation type="submission" date="2016-03" db="EMBL/GenBank/DDBJ databases">
        <title>Draft genome sequence of Gluconobacter cerinus strain CECT 9110.</title>
        <authorList>
            <person name="Sainz F."/>
            <person name="Mas A."/>
            <person name="Torija M.J."/>
        </authorList>
    </citation>
    <scope>NUCLEOTIDE SEQUENCE [LARGE SCALE GENOMIC DNA]</scope>
    <source>
        <strain evidence="5 6">CECT 9110</strain>
    </source>
</reference>
<feature type="binding site" evidence="4">
    <location>
        <position position="207"/>
    </location>
    <ligand>
        <name>a divalent metal cation</name>
        <dbReference type="ChEBI" id="CHEBI:60240"/>
        <label>1</label>
    </ligand>
</feature>
<evidence type="ECO:0000256" key="2">
    <source>
        <dbReference type="ARBA" id="ARBA00022723"/>
    </source>
</evidence>
<evidence type="ECO:0000256" key="4">
    <source>
        <dbReference type="PIRSR" id="PIRSR005902-1"/>
    </source>
</evidence>
<protein>
    <submittedName>
        <fullName evidence="5">Sec-independent protein translocase TatD</fullName>
    </submittedName>
</protein>
<comment type="similarity">
    <text evidence="1">Belongs to the metallo-dependent hydrolases superfamily. TatD-type hydrolase family.</text>
</comment>
<dbReference type="PIRSF" id="PIRSF005902">
    <property type="entry name" value="DNase_TatD"/>
    <property type="match status" value="1"/>
</dbReference>
<evidence type="ECO:0000256" key="1">
    <source>
        <dbReference type="ARBA" id="ARBA00009275"/>
    </source>
</evidence>
<dbReference type="PATRIC" id="fig|38307.3.peg.526"/>
<feature type="binding site" evidence="4">
    <location>
        <position position="131"/>
    </location>
    <ligand>
        <name>a divalent metal cation</name>
        <dbReference type="ChEBI" id="CHEBI:60240"/>
        <label>2</label>
    </ligand>
</feature>
<sequence>MTGLIDSHCHLDRLDDVPAALEIARQAGLAGMITIGTRFSQAETQIGLMRFDAPDLRVWCAIGTHPDYVGEERLPSVEELVQKAEPSCVVAIGESGLDYFHSGDEAKPAQHAAFRTHIAAARETGLPVVIHTRQADDDTIAILREESGKGAFPFLIHCFASGPKLAEAALELGGYISFSGLLTFPKCEEIRDVARIVPEDRLLVETDSPFLAPVPKRGKPNTPGYVAHTAARLAQERGISAEKIADITTENVHRLFARTRL</sequence>
<dbReference type="SUPFAM" id="SSF51556">
    <property type="entry name" value="Metallo-dependent hydrolases"/>
    <property type="match status" value="1"/>
</dbReference>
<proteinExistence type="inferred from homology"/>
<keyword evidence="2 4" id="KW-0479">Metal-binding</keyword>
<dbReference type="PROSITE" id="PS01091">
    <property type="entry name" value="TATD_3"/>
    <property type="match status" value="1"/>
</dbReference>
<gene>
    <name evidence="5" type="ORF">A0123_00511</name>
</gene>
<feature type="binding site" evidence="4">
    <location>
        <position position="157"/>
    </location>
    <ligand>
        <name>a divalent metal cation</name>
        <dbReference type="ChEBI" id="CHEBI:60240"/>
        <label>2</label>
    </ligand>
</feature>
<evidence type="ECO:0000313" key="5">
    <source>
        <dbReference type="EMBL" id="OAJ68942.1"/>
    </source>
</evidence>
<dbReference type="GO" id="GO:0016788">
    <property type="term" value="F:hydrolase activity, acting on ester bonds"/>
    <property type="evidence" value="ECO:0007669"/>
    <property type="project" value="InterPro"/>
</dbReference>
<dbReference type="CDD" id="cd01310">
    <property type="entry name" value="TatD_DNAse"/>
    <property type="match status" value="1"/>
</dbReference>
<dbReference type="InterPro" id="IPR001130">
    <property type="entry name" value="TatD-like"/>
</dbReference>
<dbReference type="FunFam" id="3.20.20.140:FF:000005">
    <property type="entry name" value="TatD family hydrolase"/>
    <property type="match status" value="1"/>
</dbReference>
<dbReference type="NCBIfam" id="TIGR00010">
    <property type="entry name" value="YchF/TatD family DNA exonuclease"/>
    <property type="match status" value="1"/>
</dbReference>
<dbReference type="GO" id="GO:0046872">
    <property type="term" value="F:metal ion binding"/>
    <property type="evidence" value="ECO:0007669"/>
    <property type="project" value="UniProtKB-KW"/>
</dbReference>
<dbReference type="AlphaFoldDB" id="A0A1B6VNZ5"/>
<dbReference type="GO" id="GO:0004536">
    <property type="term" value="F:DNA nuclease activity"/>
    <property type="evidence" value="ECO:0007669"/>
    <property type="project" value="InterPro"/>
</dbReference>